<reference evidence="2" key="1">
    <citation type="submission" date="2019-12" db="EMBL/GenBank/DDBJ databases">
        <title>Genome sequencing and annotation of Brassica cretica.</title>
        <authorList>
            <person name="Studholme D.J."/>
            <person name="Sarris P."/>
        </authorList>
    </citation>
    <scope>NUCLEOTIDE SEQUENCE</scope>
    <source>
        <strain evidence="2">PFS-109/04</strain>
        <tissue evidence="2">Leaf</tissue>
    </source>
</reference>
<feature type="region of interest" description="Disordered" evidence="1">
    <location>
        <begin position="246"/>
        <end position="267"/>
    </location>
</feature>
<gene>
    <name evidence="2" type="ORF">F2Q69_00037575</name>
</gene>
<feature type="compositionally biased region" description="Basic and acidic residues" evidence="1">
    <location>
        <begin position="12"/>
        <end position="27"/>
    </location>
</feature>
<name>A0A8S9SVY6_BRACR</name>
<sequence>MDKTSVTGSERGTSDGRPSRHDSRVDEPDVYGDLHSSVLASMETESFQDVTVCHRVYCPDVCGNRRVAKTHNCTVTGTQGVHYWGFPIAMKPWIGTSERTVNPKGKLCKGSSVGSGGRGTGYDQGVIRGNNFKSGLDWDRLELSSGRTKVESISDCDRYRAKHELISQGKRREWLLEQLPSCYQDGYMSGYRILTDKDSALGQFQGLRIGVTARERLRAVMPRRKTVSLILLRDFADQKGGISALHGWETEQNRGREEKTDGASRRSPERITVDGTMVRDILTAVYGGYSPWDKPAVVKIEMQWSRAWRQRICWVQCSDRINPDRILRTGSVALSMSSVLSVLDGWLETKPSLFVYLSHVGMVG</sequence>
<organism evidence="2 3">
    <name type="scientific">Brassica cretica</name>
    <name type="common">Mustard</name>
    <dbReference type="NCBI Taxonomy" id="69181"/>
    <lineage>
        <taxon>Eukaryota</taxon>
        <taxon>Viridiplantae</taxon>
        <taxon>Streptophyta</taxon>
        <taxon>Embryophyta</taxon>
        <taxon>Tracheophyta</taxon>
        <taxon>Spermatophyta</taxon>
        <taxon>Magnoliopsida</taxon>
        <taxon>eudicotyledons</taxon>
        <taxon>Gunneridae</taxon>
        <taxon>Pentapetalae</taxon>
        <taxon>rosids</taxon>
        <taxon>malvids</taxon>
        <taxon>Brassicales</taxon>
        <taxon>Brassicaceae</taxon>
        <taxon>Brassiceae</taxon>
        <taxon>Brassica</taxon>
    </lineage>
</organism>
<feature type="compositionally biased region" description="Polar residues" evidence="1">
    <location>
        <begin position="1"/>
        <end position="11"/>
    </location>
</feature>
<accession>A0A8S9SVY6</accession>
<evidence type="ECO:0000313" key="3">
    <source>
        <dbReference type="Proteomes" id="UP000712600"/>
    </source>
</evidence>
<dbReference type="EMBL" id="QGKX02000004">
    <property type="protein sequence ID" value="KAF3604645.1"/>
    <property type="molecule type" value="Genomic_DNA"/>
</dbReference>
<feature type="region of interest" description="Disordered" evidence="1">
    <location>
        <begin position="1"/>
        <end position="30"/>
    </location>
</feature>
<dbReference type="Proteomes" id="UP000712600">
    <property type="component" value="Unassembled WGS sequence"/>
</dbReference>
<evidence type="ECO:0000313" key="2">
    <source>
        <dbReference type="EMBL" id="KAF3604645.1"/>
    </source>
</evidence>
<proteinExistence type="predicted"/>
<evidence type="ECO:0000256" key="1">
    <source>
        <dbReference type="SAM" id="MobiDB-lite"/>
    </source>
</evidence>
<feature type="compositionally biased region" description="Basic and acidic residues" evidence="1">
    <location>
        <begin position="248"/>
        <end position="267"/>
    </location>
</feature>
<protein>
    <submittedName>
        <fullName evidence="2">Uncharacterized protein</fullName>
    </submittedName>
</protein>
<comment type="caution">
    <text evidence="2">The sequence shown here is derived from an EMBL/GenBank/DDBJ whole genome shotgun (WGS) entry which is preliminary data.</text>
</comment>
<dbReference type="AlphaFoldDB" id="A0A8S9SVY6"/>